<sequence length="514" mass="58313">MNTIKKAKENKWRELCRKAEEDPWGLAYKIVNKRLGYRPPKLDPELEKEIIQKLFPQATRTNRFQQGEEDGSREKGPPFSEEELQTAIKRSGTKKAPGPDGIPAAVVKKMTEAEPINTLNMLNALLARGEFPNIWKTARVILIPKPRKSPEEDQKFRPICLLDEWGKLYERLVRARLEEALEQGGGLATTQFGFRKGRGTIDALEMVHQMAKKEMEKPHQGGSILGPTLWNVLYDDVLRLRFSYWLSPSPNDLALCAVAKTLALWAVAKTLALCAVAKTLALWAVAKTLALCAVAKTPEEIVVKLKRAMIKILQWMQTKGLTLASEKTEAVCLPGRKRIRPLVLRVGGVAVPVKEEVKYLGVIFDRKMTFVPHITEQLAKARRLTENLRRPLPRYRGPSEHKRRLYKCVSESILLYASCAKAWTVWLRAGIISDALQVVGKIKLPYKLGNKIIIGDAYVVKESKLDLKTDGILSRNFLFKNKIHFCKGNRKIKHENMEFDLENLPNNRSDNVLN</sequence>
<dbReference type="SUPFAM" id="SSF56672">
    <property type="entry name" value="DNA/RNA polymerases"/>
    <property type="match status" value="1"/>
</dbReference>
<dbReference type="EMBL" id="JARGDH010000004">
    <property type="protein sequence ID" value="KAL0271398.1"/>
    <property type="molecule type" value="Genomic_DNA"/>
</dbReference>
<evidence type="ECO:0000256" key="1">
    <source>
        <dbReference type="SAM" id="MobiDB-lite"/>
    </source>
</evidence>
<dbReference type="InterPro" id="IPR043502">
    <property type="entry name" value="DNA/RNA_pol_sf"/>
</dbReference>
<proteinExistence type="predicted"/>
<reference evidence="2" key="1">
    <citation type="journal article" date="2024" name="Gigascience">
        <title>Chromosome-level genome of the poultry shaft louse Menopon gallinae provides insight into the host-switching and adaptive evolution of parasitic lice.</title>
        <authorList>
            <person name="Xu Y."/>
            <person name="Ma L."/>
            <person name="Liu S."/>
            <person name="Liang Y."/>
            <person name="Liu Q."/>
            <person name="He Z."/>
            <person name="Tian L."/>
            <person name="Duan Y."/>
            <person name="Cai W."/>
            <person name="Li H."/>
            <person name="Song F."/>
        </authorList>
    </citation>
    <scope>NUCLEOTIDE SEQUENCE</scope>
    <source>
        <strain evidence="2">Cailab_2023a</strain>
    </source>
</reference>
<protein>
    <recommendedName>
        <fullName evidence="3">Reverse transcriptase domain-containing protein</fullName>
    </recommendedName>
</protein>
<evidence type="ECO:0008006" key="3">
    <source>
        <dbReference type="Google" id="ProtNLM"/>
    </source>
</evidence>
<organism evidence="2">
    <name type="scientific">Menopon gallinae</name>
    <name type="common">poultry shaft louse</name>
    <dbReference type="NCBI Taxonomy" id="328185"/>
    <lineage>
        <taxon>Eukaryota</taxon>
        <taxon>Metazoa</taxon>
        <taxon>Ecdysozoa</taxon>
        <taxon>Arthropoda</taxon>
        <taxon>Hexapoda</taxon>
        <taxon>Insecta</taxon>
        <taxon>Pterygota</taxon>
        <taxon>Neoptera</taxon>
        <taxon>Paraneoptera</taxon>
        <taxon>Psocodea</taxon>
        <taxon>Troctomorpha</taxon>
        <taxon>Phthiraptera</taxon>
        <taxon>Amblycera</taxon>
        <taxon>Menoponidae</taxon>
        <taxon>Menopon</taxon>
    </lineage>
</organism>
<accession>A0AAW2HPW8</accession>
<dbReference type="AlphaFoldDB" id="A0AAW2HPW8"/>
<name>A0AAW2HPW8_9NEOP</name>
<comment type="caution">
    <text evidence="2">The sequence shown here is derived from an EMBL/GenBank/DDBJ whole genome shotgun (WGS) entry which is preliminary data.</text>
</comment>
<evidence type="ECO:0000313" key="2">
    <source>
        <dbReference type="EMBL" id="KAL0271398.1"/>
    </source>
</evidence>
<feature type="region of interest" description="Disordered" evidence="1">
    <location>
        <begin position="57"/>
        <end position="84"/>
    </location>
</feature>
<dbReference type="PANTHER" id="PTHR19446">
    <property type="entry name" value="REVERSE TRANSCRIPTASES"/>
    <property type="match status" value="1"/>
</dbReference>
<gene>
    <name evidence="2" type="ORF">PYX00_008499</name>
</gene>
<dbReference type="GO" id="GO:0071897">
    <property type="term" value="P:DNA biosynthetic process"/>
    <property type="evidence" value="ECO:0007669"/>
    <property type="project" value="UniProtKB-ARBA"/>
</dbReference>